<dbReference type="KEGG" id="stui:GCM10017668_45300"/>
<protein>
    <submittedName>
        <fullName evidence="2">Uncharacterized protein</fullName>
    </submittedName>
</protein>
<evidence type="ECO:0000313" key="2">
    <source>
        <dbReference type="EMBL" id="BCL22687.1"/>
    </source>
</evidence>
<organism evidence="2 3">
    <name type="scientific">Streptomyces tuirus</name>
    <dbReference type="NCBI Taxonomy" id="68278"/>
    <lineage>
        <taxon>Bacteria</taxon>
        <taxon>Bacillati</taxon>
        <taxon>Actinomycetota</taxon>
        <taxon>Actinomycetes</taxon>
        <taxon>Kitasatosporales</taxon>
        <taxon>Streptomycetaceae</taxon>
        <taxon>Streptomyces</taxon>
    </lineage>
</organism>
<accession>A0A7G1NLU2</accession>
<feature type="transmembrane region" description="Helical" evidence="1">
    <location>
        <begin position="12"/>
        <end position="29"/>
    </location>
</feature>
<evidence type="ECO:0000313" key="3">
    <source>
        <dbReference type="Proteomes" id="UP000516373"/>
    </source>
</evidence>
<gene>
    <name evidence="2" type="ORF">GCM10017668_45300</name>
</gene>
<name>A0A7G1NLU2_9ACTN</name>
<dbReference type="Proteomes" id="UP000516373">
    <property type="component" value="Chromosome"/>
</dbReference>
<keyword evidence="1" id="KW-1133">Transmembrane helix</keyword>
<reference evidence="2 3" key="1">
    <citation type="journal article" date="2014" name="Int. J. Syst. Evol. Microbiol.">
        <title>Complete genome sequence of Corynebacterium casei LMG S-19264T (=DSM 44701T), isolated from a smear-ripened cheese.</title>
        <authorList>
            <consortium name="US DOE Joint Genome Institute (JGI-PGF)"/>
            <person name="Walter F."/>
            <person name="Albersmeier A."/>
            <person name="Kalinowski J."/>
            <person name="Ruckert C."/>
        </authorList>
    </citation>
    <scope>NUCLEOTIDE SEQUENCE [LARGE SCALE GENOMIC DNA]</scope>
    <source>
        <strain evidence="2 3">JCM 4255</strain>
    </source>
</reference>
<proteinExistence type="predicted"/>
<dbReference type="EMBL" id="AP023439">
    <property type="protein sequence ID" value="BCL22687.1"/>
    <property type="molecule type" value="Genomic_DNA"/>
</dbReference>
<evidence type="ECO:0000256" key="1">
    <source>
        <dbReference type="SAM" id="Phobius"/>
    </source>
</evidence>
<feature type="transmembrane region" description="Helical" evidence="1">
    <location>
        <begin position="35"/>
        <end position="52"/>
    </location>
</feature>
<sequence>MKHLSHAMKLTLFVVIGSAFGLFCIILGAREENHVLMGGLMAVIGLVQGLRTRR</sequence>
<dbReference type="AlphaFoldDB" id="A0A7G1NLU2"/>
<keyword evidence="1" id="KW-0472">Membrane</keyword>
<keyword evidence="1" id="KW-0812">Transmembrane</keyword>